<dbReference type="SUPFAM" id="SSF53335">
    <property type="entry name" value="S-adenosyl-L-methionine-dependent methyltransferases"/>
    <property type="match status" value="1"/>
</dbReference>
<dbReference type="EMBL" id="SNUX01000001">
    <property type="protein sequence ID" value="TES50752.1"/>
    <property type="molecule type" value="Genomic_DNA"/>
</dbReference>
<accession>A0A4Y7WQG4</accession>
<protein>
    <submittedName>
        <fullName evidence="4">Class I SAM-dependent methyltransferase</fullName>
    </submittedName>
</protein>
<gene>
    <name evidence="4" type="ORF">E2L03_02120</name>
</gene>
<keyword evidence="2 4" id="KW-0808">Transferase</keyword>
<organism evidence="4 5">
    <name type="scientific">Shouchella lehensis</name>
    <dbReference type="NCBI Taxonomy" id="300825"/>
    <lineage>
        <taxon>Bacteria</taxon>
        <taxon>Bacillati</taxon>
        <taxon>Bacillota</taxon>
        <taxon>Bacilli</taxon>
        <taxon>Bacillales</taxon>
        <taxon>Bacillaceae</taxon>
        <taxon>Shouchella</taxon>
    </lineage>
</organism>
<dbReference type="Gene3D" id="3.40.50.150">
    <property type="entry name" value="Vaccinia Virus protein VP39"/>
    <property type="match status" value="1"/>
</dbReference>
<evidence type="ECO:0000313" key="4">
    <source>
        <dbReference type="EMBL" id="TES50752.1"/>
    </source>
</evidence>
<dbReference type="CDD" id="cd02440">
    <property type="entry name" value="AdoMet_MTases"/>
    <property type="match status" value="1"/>
</dbReference>
<reference evidence="4 5" key="1">
    <citation type="submission" date="2019-03" db="EMBL/GenBank/DDBJ databases">
        <authorList>
            <person name="Liu G."/>
        </authorList>
    </citation>
    <scope>NUCLEOTIDE SEQUENCE [LARGE SCALE GENOMIC DNA]</scope>
    <source>
        <strain evidence="4 5">DSM 19099</strain>
    </source>
</reference>
<evidence type="ECO:0000256" key="2">
    <source>
        <dbReference type="ARBA" id="ARBA00022679"/>
    </source>
</evidence>
<evidence type="ECO:0000259" key="3">
    <source>
        <dbReference type="Pfam" id="PF13649"/>
    </source>
</evidence>
<dbReference type="InterPro" id="IPR041698">
    <property type="entry name" value="Methyltransf_25"/>
</dbReference>
<name>A0A4Y7WQG4_9BACI</name>
<evidence type="ECO:0000256" key="1">
    <source>
        <dbReference type="ARBA" id="ARBA00022603"/>
    </source>
</evidence>
<dbReference type="PANTHER" id="PTHR43861">
    <property type="entry name" value="TRANS-ACONITATE 2-METHYLTRANSFERASE-RELATED"/>
    <property type="match status" value="1"/>
</dbReference>
<comment type="caution">
    <text evidence="4">The sequence shown here is derived from an EMBL/GenBank/DDBJ whole genome shotgun (WGS) entry which is preliminary data.</text>
</comment>
<evidence type="ECO:0000313" key="5">
    <source>
        <dbReference type="Proteomes" id="UP000298210"/>
    </source>
</evidence>
<dbReference type="PANTHER" id="PTHR43861:SF1">
    <property type="entry name" value="TRANS-ACONITATE 2-METHYLTRANSFERASE"/>
    <property type="match status" value="1"/>
</dbReference>
<dbReference type="GO" id="GO:0008168">
    <property type="term" value="F:methyltransferase activity"/>
    <property type="evidence" value="ECO:0007669"/>
    <property type="project" value="UniProtKB-KW"/>
</dbReference>
<dbReference type="InterPro" id="IPR029063">
    <property type="entry name" value="SAM-dependent_MTases_sf"/>
</dbReference>
<keyword evidence="1 4" id="KW-0489">Methyltransferase</keyword>
<dbReference type="Pfam" id="PF13649">
    <property type="entry name" value="Methyltransf_25"/>
    <property type="match status" value="1"/>
</dbReference>
<dbReference type="GO" id="GO:0032259">
    <property type="term" value="P:methylation"/>
    <property type="evidence" value="ECO:0007669"/>
    <property type="project" value="UniProtKB-KW"/>
</dbReference>
<feature type="domain" description="Methyltransferase" evidence="3">
    <location>
        <begin position="44"/>
        <end position="138"/>
    </location>
</feature>
<dbReference type="AlphaFoldDB" id="A0A4Y7WQG4"/>
<proteinExistence type="predicted"/>
<sequence length="217" mass="24229">MRKMEGSEFDPLVQFFDEMVSTKWLSTIHQQLKAFSGTWQDKTVLDVGCGTGRLLLRGAHEAKLLTGIDISREMVKKANELFKEANMENKAKAVEGDAMNLPLNGTTYDLVFSTCALFLLPSIETGLHELRKATTPGGNLFLLNPAPHMSIAAANTYASTHQFSEKETAFLIKWATVSERRHRKSEHQLTQLLKEAGYFTIDHEPVLDGLGLLTKAY</sequence>
<dbReference type="Proteomes" id="UP000298210">
    <property type="component" value="Unassembled WGS sequence"/>
</dbReference>